<sequence>ASEVLCVMSFFDTKDRGTDYVLIDGVGGGDTFNRPPLPQTIDEYKQYKEHTIDLMKKRNKRILESIFQIN</sequence>
<comment type="caution">
    <text evidence="1">The sequence shown here is derived from an EMBL/GenBank/DDBJ whole genome shotgun (WGS) entry which is preliminary data.</text>
</comment>
<proteinExistence type="predicted"/>
<evidence type="ECO:0000313" key="1">
    <source>
        <dbReference type="EMBL" id="PZX09545.1"/>
    </source>
</evidence>
<dbReference type="EMBL" id="QKZK01000088">
    <property type="protein sequence ID" value="PZX09545.1"/>
    <property type="molecule type" value="Genomic_DNA"/>
</dbReference>
<protein>
    <submittedName>
        <fullName evidence="1">Uncharacterized protein</fullName>
    </submittedName>
</protein>
<reference evidence="1 2" key="1">
    <citation type="submission" date="2018-06" db="EMBL/GenBank/DDBJ databases">
        <title>Genomic Encyclopedia of Archaeal and Bacterial Type Strains, Phase II (KMG-II): from individual species to whole genera.</title>
        <authorList>
            <person name="Goeker M."/>
        </authorList>
    </citation>
    <scope>NUCLEOTIDE SEQUENCE [LARGE SCALE GENOMIC DNA]</scope>
    <source>
        <strain evidence="1 2">DSM 6779</strain>
    </source>
</reference>
<accession>A0A2W7MML1</accession>
<feature type="non-terminal residue" evidence="1">
    <location>
        <position position="1"/>
    </location>
</feature>
<dbReference type="InterPro" id="IPR054263">
    <property type="entry name" value="DUF6994"/>
</dbReference>
<gene>
    <name evidence="1" type="ORF">LX69_03553</name>
</gene>
<dbReference type="Proteomes" id="UP000249239">
    <property type="component" value="Unassembled WGS sequence"/>
</dbReference>
<dbReference type="RefSeq" id="WP_221621422.1">
    <property type="nucleotide sequence ID" value="NZ_QKZK01000088.1"/>
</dbReference>
<keyword evidence="2" id="KW-1185">Reference proteome</keyword>
<dbReference type="Pfam" id="PF22507">
    <property type="entry name" value="DUF6994"/>
    <property type="match status" value="1"/>
</dbReference>
<organism evidence="1 2">
    <name type="scientific">Breznakibacter xylanolyticus</name>
    <dbReference type="NCBI Taxonomy" id="990"/>
    <lineage>
        <taxon>Bacteria</taxon>
        <taxon>Pseudomonadati</taxon>
        <taxon>Bacteroidota</taxon>
        <taxon>Bacteroidia</taxon>
        <taxon>Marinilabiliales</taxon>
        <taxon>Marinilabiliaceae</taxon>
        <taxon>Breznakibacter</taxon>
    </lineage>
</organism>
<dbReference type="AlphaFoldDB" id="A0A2W7MML1"/>
<name>A0A2W7MML1_9BACT</name>
<evidence type="ECO:0000313" key="2">
    <source>
        <dbReference type="Proteomes" id="UP000249239"/>
    </source>
</evidence>